<sequence>MTAAPATTPPAWPHCAQGASADDPVGCRGVRVSDGGPCLTHLPAARRAAHLAALTAGSDLDLRGTTVDEELLADLRDACRDRTRGGPRFGRADFTEAVFTGNAGFDSATFTGGARFVSALFTGHAGFDSATFTGHAWFDSAAFAGGARFNSARFTRGARFDSVTFAAGARFNSAAFTGHTSFDSATFTGEARFHSATFGADVHFDSATFEGLQHLGPMTCAGRIDYGGARFTGTQTTVEAAAAAVTCERAAFAGSLVLRLRYATLDLSRAAPAAPVALQAWPVPFTGQGGADLDEGLLAAGGDPPTVRLTSLDGVDAAHLVLTDIDLSHCRFTGAFHLDQIRIGFGCRFARPPAGRHRRGPLPARWSRRKVLAEEQHWRARAGGARARGWPAGPHHGVPGRGPGPADLAGVYQQLRRAFEEAGNEPDAADFYYGEMEMRRHDRRRPRAERRLLGAYWLASGYGLRASRALAWLLVAMAATLLLLVLFGLPDESPDPRSTGSYADGAVRLTTRTPDPVLTLPWEERITGARAGKAALVVVNSVVFRSSGQNLTLAGTAVEMASRIGEPVLLGLAALAVRGRVKR</sequence>
<keyword evidence="4" id="KW-1185">Reference proteome</keyword>
<name>A0ABZ1VZW9_9ACTN</name>
<keyword evidence="1" id="KW-0472">Membrane</keyword>
<evidence type="ECO:0000313" key="2">
    <source>
        <dbReference type="EMBL" id="WUS54115.1"/>
    </source>
</evidence>
<dbReference type="EMBL" id="CP108482">
    <property type="protein sequence ID" value="WUS61231.1"/>
    <property type="molecule type" value="Genomic_DNA"/>
</dbReference>
<accession>A0ABZ1VZW9</accession>
<dbReference type="EMBL" id="CP108482">
    <property type="protein sequence ID" value="WUS54115.1"/>
    <property type="molecule type" value="Genomic_DNA"/>
</dbReference>
<protein>
    <submittedName>
        <fullName evidence="2">Pentapeptide repeat-containing protein</fullName>
    </submittedName>
</protein>
<evidence type="ECO:0000313" key="3">
    <source>
        <dbReference type="EMBL" id="WUS61231.1"/>
    </source>
</evidence>
<feature type="transmembrane region" description="Helical" evidence="1">
    <location>
        <begin position="469"/>
        <end position="489"/>
    </location>
</feature>
<gene>
    <name evidence="2" type="ORF">OG469_00525</name>
    <name evidence="3" type="ORF">OG469_40495</name>
</gene>
<keyword evidence="1" id="KW-0812">Transmembrane</keyword>
<organism evidence="2 4">
    <name type="scientific">Kitasatospora herbaricolor</name>
    <dbReference type="NCBI Taxonomy" id="68217"/>
    <lineage>
        <taxon>Bacteria</taxon>
        <taxon>Bacillati</taxon>
        <taxon>Actinomycetota</taxon>
        <taxon>Actinomycetes</taxon>
        <taxon>Kitasatosporales</taxon>
        <taxon>Streptomycetaceae</taxon>
        <taxon>Kitasatospora</taxon>
    </lineage>
</organism>
<evidence type="ECO:0000256" key="1">
    <source>
        <dbReference type="SAM" id="Phobius"/>
    </source>
</evidence>
<proteinExistence type="predicted"/>
<keyword evidence="1" id="KW-1133">Transmembrane helix</keyword>
<dbReference type="RefSeq" id="WP_329492731.1">
    <property type="nucleotide sequence ID" value="NZ_CP108460.1"/>
</dbReference>
<dbReference type="InterPro" id="IPR001646">
    <property type="entry name" value="5peptide_repeat"/>
</dbReference>
<evidence type="ECO:0000313" key="4">
    <source>
        <dbReference type="Proteomes" id="UP001432014"/>
    </source>
</evidence>
<reference evidence="2 4" key="1">
    <citation type="submission" date="2022-10" db="EMBL/GenBank/DDBJ databases">
        <title>The complete genomes of actinobacterial strains from the NBC collection.</title>
        <authorList>
            <person name="Joergensen T.S."/>
            <person name="Alvarez Arevalo M."/>
            <person name="Sterndorff E.B."/>
            <person name="Faurdal D."/>
            <person name="Vuksanovic O."/>
            <person name="Mourched A.-S."/>
            <person name="Charusanti P."/>
            <person name="Shaw S."/>
            <person name="Blin K."/>
            <person name="Weber T."/>
        </authorList>
    </citation>
    <scope>NUCLEOTIDE SEQUENCE [LARGE SCALE GENOMIC DNA]</scope>
    <source>
        <strain evidence="2 4">NBC_01247</strain>
    </source>
</reference>
<dbReference type="Pfam" id="PF13576">
    <property type="entry name" value="Pentapeptide_3"/>
    <property type="match status" value="1"/>
</dbReference>
<dbReference type="Proteomes" id="UP001432014">
    <property type="component" value="Chromosome"/>
</dbReference>